<protein>
    <recommendedName>
        <fullName evidence="1">F-box domain-containing protein</fullName>
    </recommendedName>
</protein>
<evidence type="ECO:0000259" key="1">
    <source>
        <dbReference type="PROSITE" id="PS50181"/>
    </source>
</evidence>
<dbReference type="EMBL" id="KN831778">
    <property type="protein sequence ID" value="KIM42141.1"/>
    <property type="molecule type" value="Genomic_DNA"/>
</dbReference>
<dbReference type="AlphaFoldDB" id="A0A0C3CEY0"/>
<proteinExistence type="predicted"/>
<dbReference type="InterPro" id="IPR036047">
    <property type="entry name" value="F-box-like_dom_sf"/>
</dbReference>
<dbReference type="Pfam" id="PF12937">
    <property type="entry name" value="F-box-like"/>
    <property type="match status" value="1"/>
</dbReference>
<organism evidence="2 3">
    <name type="scientific">Hebeloma cylindrosporum</name>
    <dbReference type="NCBI Taxonomy" id="76867"/>
    <lineage>
        <taxon>Eukaryota</taxon>
        <taxon>Fungi</taxon>
        <taxon>Dikarya</taxon>
        <taxon>Basidiomycota</taxon>
        <taxon>Agaricomycotina</taxon>
        <taxon>Agaricomycetes</taxon>
        <taxon>Agaricomycetidae</taxon>
        <taxon>Agaricales</taxon>
        <taxon>Agaricineae</taxon>
        <taxon>Hymenogastraceae</taxon>
        <taxon>Hebeloma</taxon>
    </lineage>
</organism>
<dbReference type="Gene3D" id="1.20.1280.50">
    <property type="match status" value="1"/>
</dbReference>
<sequence length="301" mass="34363">MTPPLPLVRQPMINFDSPAWSDIDLLPMELLRKPFDVLDAHWRQYPKAVAATFTRAYRWLSRQPSKFESLPSEILVEIFMHLGWRDVLLSRGVSRRLFEISKSRPIWLSLLHQCSVMLPRPPTLDGPVDLYTNQELEDLVVSRISAEVAWRSRKDPRCREITLPEGFGQAGIALVDGGRWLLALSERQVHYGCVLAYDLDAPVIQEPEFIIRPQDARDAQHAFFIAVDVDKKEPTLTFNVSIIPGTYRGPGDVLETLLGETEEVPIPILQVYRVRQLGHGSQAKLVSKEAENIPSAWTWRH</sequence>
<reference evidence="3" key="2">
    <citation type="submission" date="2015-01" db="EMBL/GenBank/DDBJ databases">
        <title>Evolutionary Origins and Diversification of the Mycorrhizal Mutualists.</title>
        <authorList>
            <consortium name="DOE Joint Genome Institute"/>
            <consortium name="Mycorrhizal Genomics Consortium"/>
            <person name="Kohler A."/>
            <person name="Kuo A."/>
            <person name="Nagy L.G."/>
            <person name="Floudas D."/>
            <person name="Copeland A."/>
            <person name="Barry K.W."/>
            <person name="Cichocki N."/>
            <person name="Veneault-Fourrey C."/>
            <person name="LaButti K."/>
            <person name="Lindquist E.A."/>
            <person name="Lipzen A."/>
            <person name="Lundell T."/>
            <person name="Morin E."/>
            <person name="Murat C."/>
            <person name="Riley R."/>
            <person name="Ohm R."/>
            <person name="Sun H."/>
            <person name="Tunlid A."/>
            <person name="Henrissat B."/>
            <person name="Grigoriev I.V."/>
            <person name="Hibbett D.S."/>
            <person name="Martin F."/>
        </authorList>
    </citation>
    <scope>NUCLEOTIDE SEQUENCE [LARGE SCALE GENOMIC DNA]</scope>
    <source>
        <strain evidence="3">h7</strain>
    </source>
</reference>
<feature type="domain" description="F-box" evidence="1">
    <location>
        <begin position="64"/>
        <end position="110"/>
    </location>
</feature>
<dbReference type="HOGENOM" id="CLU_924550_0_0_1"/>
<gene>
    <name evidence="2" type="ORF">M413DRAFT_444609</name>
</gene>
<evidence type="ECO:0000313" key="3">
    <source>
        <dbReference type="Proteomes" id="UP000053424"/>
    </source>
</evidence>
<dbReference type="PROSITE" id="PS50181">
    <property type="entry name" value="FBOX"/>
    <property type="match status" value="1"/>
</dbReference>
<accession>A0A0C3CEY0</accession>
<dbReference type="OrthoDB" id="3068749at2759"/>
<evidence type="ECO:0000313" key="2">
    <source>
        <dbReference type="EMBL" id="KIM42141.1"/>
    </source>
</evidence>
<name>A0A0C3CEY0_HEBCY</name>
<dbReference type="SUPFAM" id="SSF81383">
    <property type="entry name" value="F-box domain"/>
    <property type="match status" value="1"/>
</dbReference>
<reference evidence="2 3" key="1">
    <citation type="submission" date="2014-04" db="EMBL/GenBank/DDBJ databases">
        <authorList>
            <consortium name="DOE Joint Genome Institute"/>
            <person name="Kuo A."/>
            <person name="Gay G."/>
            <person name="Dore J."/>
            <person name="Kohler A."/>
            <person name="Nagy L.G."/>
            <person name="Floudas D."/>
            <person name="Copeland A."/>
            <person name="Barry K.W."/>
            <person name="Cichocki N."/>
            <person name="Veneault-Fourrey C."/>
            <person name="LaButti K."/>
            <person name="Lindquist E.A."/>
            <person name="Lipzen A."/>
            <person name="Lundell T."/>
            <person name="Morin E."/>
            <person name="Murat C."/>
            <person name="Sun H."/>
            <person name="Tunlid A."/>
            <person name="Henrissat B."/>
            <person name="Grigoriev I.V."/>
            <person name="Hibbett D.S."/>
            <person name="Martin F."/>
            <person name="Nordberg H.P."/>
            <person name="Cantor M.N."/>
            <person name="Hua S.X."/>
        </authorList>
    </citation>
    <scope>NUCLEOTIDE SEQUENCE [LARGE SCALE GENOMIC DNA]</scope>
    <source>
        <strain evidence="3">h7</strain>
    </source>
</reference>
<dbReference type="Proteomes" id="UP000053424">
    <property type="component" value="Unassembled WGS sequence"/>
</dbReference>
<dbReference type="InterPro" id="IPR001810">
    <property type="entry name" value="F-box_dom"/>
</dbReference>
<keyword evidence="3" id="KW-1185">Reference proteome</keyword>
<dbReference type="SMART" id="SM00256">
    <property type="entry name" value="FBOX"/>
    <property type="match status" value="1"/>
</dbReference>